<dbReference type="SUPFAM" id="SSF52047">
    <property type="entry name" value="RNI-like"/>
    <property type="match status" value="1"/>
</dbReference>
<dbReference type="OrthoDB" id="2797744at2759"/>
<organism evidence="1 2">
    <name type="scientific">Fomitopsis schrenkii</name>
    <name type="common">Brown rot fungus</name>
    <dbReference type="NCBI Taxonomy" id="2126942"/>
    <lineage>
        <taxon>Eukaryota</taxon>
        <taxon>Fungi</taxon>
        <taxon>Dikarya</taxon>
        <taxon>Basidiomycota</taxon>
        <taxon>Agaricomycotina</taxon>
        <taxon>Agaricomycetes</taxon>
        <taxon>Polyporales</taxon>
        <taxon>Fomitopsis</taxon>
    </lineage>
</organism>
<reference evidence="1 2" key="1">
    <citation type="journal article" date="2012" name="Science">
        <title>The Paleozoic origin of enzymatic lignin decomposition reconstructed from 31 fungal genomes.</title>
        <authorList>
            <person name="Floudas D."/>
            <person name="Binder M."/>
            <person name="Riley R."/>
            <person name="Barry K."/>
            <person name="Blanchette R.A."/>
            <person name="Henrissat B."/>
            <person name="Martinez A.T."/>
            <person name="Otillar R."/>
            <person name="Spatafora J.W."/>
            <person name="Yadav J.S."/>
            <person name="Aerts A."/>
            <person name="Benoit I."/>
            <person name="Boyd A."/>
            <person name="Carlson A."/>
            <person name="Copeland A."/>
            <person name="Coutinho P.M."/>
            <person name="de Vries R.P."/>
            <person name="Ferreira P."/>
            <person name="Findley K."/>
            <person name="Foster B."/>
            <person name="Gaskell J."/>
            <person name="Glotzer D."/>
            <person name="Gorecki P."/>
            <person name="Heitman J."/>
            <person name="Hesse C."/>
            <person name="Hori C."/>
            <person name="Igarashi K."/>
            <person name="Jurgens J.A."/>
            <person name="Kallen N."/>
            <person name="Kersten P."/>
            <person name="Kohler A."/>
            <person name="Kuees U."/>
            <person name="Kumar T.K.A."/>
            <person name="Kuo A."/>
            <person name="LaButti K."/>
            <person name="Larrondo L.F."/>
            <person name="Lindquist E."/>
            <person name="Ling A."/>
            <person name="Lombard V."/>
            <person name="Lucas S."/>
            <person name="Lundell T."/>
            <person name="Martin R."/>
            <person name="McLaughlin D.J."/>
            <person name="Morgenstern I."/>
            <person name="Morin E."/>
            <person name="Murat C."/>
            <person name="Nagy L.G."/>
            <person name="Nolan M."/>
            <person name="Ohm R.A."/>
            <person name="Patyshakuliyeva A."/>
            <person name="Rokas A."/>
            <person name="Ruiz-Duenas F.J."/>
            <person name="Sabat G."/>
            <person name="Salamov A."/>
            <person name="Samejima M."/>
            <person name="Schmutz J."/>
            <person name="Slot J.C."/>
            <person name="St John F."/>
            <person name="Stenlid J."/>
            <person name="Sun H."/>
            <person name="Sun S."/>
            <person name="Syed K."/>
            <person name="Tsang A."/>
            <person name="Wiebenga A."/>
            <person name="Young D."/>
            <person name="Pisabarro A."/>
            <person name="Eastwood D.C."/>
            <person name="Martin F."/>
            <person name="Cullen D."/>
            <person name="Grigoriev I.V."/>
            <person name="Hibbett D.S."/>
        </authorList>
    </citation>
    <scope>NUCLEOTIDE SEQUENCE</scope>
    <source>
        <strain evidence="2">FP-58527</strain>
    </source>
</reference>
<dbReference type="AlphaFoldDB" id="S8DT57"/>
<dbReference type="STRING" id="743788.S8DT57"/>
<dbReference type="HOGENOM" id="CLU_021164_3_1_1"/>
<name>S8DT57_FOMSC</name>
<evidence type="ECO:0008006" key="3">
    <source>
        <dbReference type="Google" id="ProtNLM"/>
    </source>
</evidence>
<sequence length="525" mass="58483">MHAALQHRDILNEIFDHLTPPLEECDYHNDECDPNEHAQNVLYRAALTCTAFREPALKQLWRHVTTFDALLGLLPSSVKVASDVSIHDRHNPAPDLLQYAPSVWIVDGPVTEAERARFIWYAKLIRTLHLHSRYRIDPTVFHHLAHARLGTPLTPQLRTLYSVPGGPPYMDMAVTLLSGPALRKLALSFPPAHATVTSEWCVPLNRHLYAPRVLLANVAASAPGLESLEVHGCAHASLLEPIGAMHNLRLLDLQGIIVPFDMDLLRELAGLNQLEKLMLPDTFDPRGATPCRGFKSVKTLSISDGARRVPSLLAVLPGLQLTKLCLDLVFSEEIASFYDIADTLRKGSEASLEELKFGSFIIGSVLSRSCVFQPFSAFQGIRSLTLETDNPMMISDQDLRKIGRTWPKLEILSLSNFEDEMHLVSPTIRGIIKLANACPRLASVYFPGVKPTVDAASAIGPLRTKDFRKTLLDLRVPDKQIRDVGQLARVLHSVFETLQIVNLDRDQYGKWSAVLDEMARLQGNK</sequence>
<evidence type="ECO:0000313" key="2">
    <source>
        <dbReference type="Proteomes" id="UP000015241"/>
    </source>
</evidence>
<dbReference type="eggNOG" id="ENOG502RD19">
    <property type="taxonomic scope" value="Eukaryota"/>
</dbReference>
<dbReference type="Proteomes" id="UP000015241">
    <property type="component" value="Unassembled WGS sequence"/>
</dbReference>
<protein>
    <recommendedName>
        <fullName evidence="3">F-box domain-containing protein</fullName>
    </recommendedName>
</protein>
<dbReference type="Gene3D" id="3.80.10.10">
    <property type="entry name" value="Ribonuclease Inhibitor"/>
    <property type="match status" value="1"/>
</dbReference>
<dbReference type="InParanoid" id="S8DT57"/>
<dbReference type="InterPro" id="IPR032675">
    <property type="entry name" value="LRR_dom_sf"/>
</dbReference>
<evidence type="ECO:0000313" key="1">
    <source>
        <dbReference type="EMBL" id="EPS95767.1"/>
    </source>
</evidence>
<dbReference type="EMBL" id="KE504200">
    <property type="protein sequence ID" value="EPS95767.1"/>
    <property type="molecule type" value="Genomic_DNA"/>
</dbReference>
<accession>S8DT57</accession>
<keyword evidence="2" id="KW-1185">Reference proteome</keyword>
<gene>
    <name evidence="1" type="ORF">FOMPIDRAFT_88478</name>
</gene>
<proteinExistence type="predicted"/>